<keyword evidence="4" id="KW-0045">Antibiotic biosynthesis</keyword>
<keyword evidence="2" id="KW-0560">Oxidoreductase</keyword>
<organism evidence="6 7">
    <name type="scientific">Diversispora epigaea</name>
    <dbReference type="NCBI Taxonomy" id="1348612"/>
    <lineage>
        <taxon>Eukaryota</taxon>
        <taxon>Fungi</taxon>
        <taxon>Fungi incertae sedis</taxon>
        <taxon>Mucoromycota</taxon>
        <taxon>Glomeromycotina</taxon>
        <taxon>Glomeromycetes</taxon>
        <taxon>Diversisporales</taxon>
        <taxon>Diversisporaceae</taxon>
        <taxon>Diversispora</taxon>
    </lineage>
</organism>
<reference evidence="6 7" key="1">
    <citation type="submission" date="2018-08" db="EMBL/GenBank/DDBJ databases">
        <title>Genome and evolution of the arbuscular mycorrhizal fungus Diversispora epigaea (formerly Glomus versiforme) and its bacterial endosymbionts.</title>
        <authorList>
            <person name="Sun X."/>
            <person name="Fei Z."/>
            <person name="Harrison M."/>
        </authorList>
    </citation>
    <scope>NUCLEOTIDE SEQUENCE [LARGE SCALE GENOMIC DNA]</scope>
    <source>
        <strain evidence="6 7">IT104</strain>
    </source>
</reference>
<dbReference type="GO" id="GO:0005506">
    <property type="term" value="F:iron ion binding"/>
    <property type="evidence" value="ECO:0007669"/>
    <property type="project" value="InterPro"/>
</dbReference>
<dbReference type="OrthoDB" id="406634at2759"/>
<dbReference type="PANTHER" id="PTHR10696:SF56">
    <property type="entry name" value="TAUD_TFDA-LIKE DOMAIN-CONTAINING PROTEIN"/>
    <property type="match status" value="1"/>
</dbReference>
<evidence type="ECO:0000256" key="4">
    <source>
        <dbReference type="ARBA" id="ARBA00023194"/>
    </source>
</evidence>
<dbReference type="PANTHER" id="PTHR10696">
    <property type="entry name" value="GAMMA-BUTYROBETAINE HYDROXYLASE-RELATED"/>
    <property type="match status" value="1"/>
</dbReference>
<evidence type="ECO:0000313" key="7">
    <source>
        <dbReference type="Proteomes" id="UP000266861"/>
    </source>
</evidence>
<dbReference type="EMBL" id="PQFF01000011">
    <property type="protein sequence ID" value="RHZ89474.1"/>
    <property type="molecule type" value="Genomic_DNA"/>
</dbReference>
<name>A0A397JW44_9GLOM</name>
<gene>
    <name evidence="6" type="ORF">Glove_13g167</name>
</gene>
<keyword evidence="3" id="KW-0408">Iron</keyword>
<evidence type="ECO:0000313" key="6">
    <source>
        <dbReference type="EMBL" id="RHZ89474.1"/>
    </source>
</evidence>
<evidence type="ECO:0000256" key="3">
    <source>
        <dbReference type="ARBA" id="ARBA00023004"/>
    </source>
</evidence>
<evidence type="ECO:0000256" key="2">
    <source>
        <dbReference type="ARBA" id="ARBA00023002"/>
    </source>
</evidence>
<evidence type="ECO:0000259" key="5">
    <source>
        <dbReference type="Pfam" id="PF02668"/>
    </source>
</evidence>
<dbReference type="InterPro" id="IPR042098">
    <property type="entry name" value="TauD-like_sf"/>
</dbReference>
<accession>A0A397JW44</accession>
<protein>
    <recommendedName>
        <fullName evidence="5">TauD/TfdA-like domain-containing protein</fullName>
    </recommendedName>
</protein>
<evidence type="ECO:0000256" key="1">
    <source>
        <dbReference type="ARBA" id="ARBA00022723"/>
    </source>
</evidence>
<dbReference type="AlphaFoldDB" id="A0A397JW44"/>
<dbReference type="Pfam" id="PF02668">
    <property type="entry name" value="TauD"/>
    <property type="match status" value="1"/>
</dbReference>
<dbReference type="Proteomes" id="UP000266861">
    <property type="component" value="Unassembled WGS sequence"/>
</dbReference>
<dbReference type="PIRSF" id="PIRSF019543">
    <property type="entry name" value="Clavaminate_syn"/>
    <property type="match status" value="1"/>
</dbReference>
<dbReference type="InterPro" id="IPR050411">
    <property type="entry name" value="AlphaKG_dependent_hydroxylases"/>
</dbReference>
<dbReference type="Gene3D" id="3.60.130.10">
    <property type="entry name" value="Clavaminate synthase-like"/>
    <property type="match status" value="1"/>
</dbReference>
<dbReference type="GO" id="GO:0017000">
    <property type="term" value="P:antibiotic biosynthetic process"/>
    <property type="evidence" value="ECO:0007669"/>
    <property type="project" value="UniProtKB-KW"/>
</dbReference>
<proteinExistence type="predicted"/>
<feature type="domain" description="TauD/TfdA-like" evidence="5">
    <location>
        <begin position="143"/>
        <end position="348"/>
    </location>
</feature>
<comment type="caution">
    <text evidence="6">The sequence shown here is derived from an EMBL/GenBank/DDBJ whole genome shotgun (WGS) entry which is preliminary data.</text>
</comment>
<keyword evidence="7" id="KW-1185">Reference proteome</keyword>
<keyword evidence="1" id="KW-0479">Metal-binding</keyword>
<dbReference type="GO" id="GO:0016491">
    <property type="term" value="F:oxidoreductase activity"/>
    <property type="evidence" value="ECO:0007669"/>
    <property type="project" value="UniProtKB-KW"/>
</dbReference>
<dbReference type="InterPro" id="IPR014503">
    <property type="entry name" value="Clavaminate_syn-like"/>
</dbReference>
<dbReference type="InterPro" id="IPR003819">
    <property type="entry name" value="TauD/TfdA-like"/>
</dbReference>
<dbReference type="SUPFAM" id="SSF51197">
    <property type="entry name" value="Clavaminate synthase-like"/>
    <property type="match status" value="1"/>
</dbReference>
<sequence length="371" mass="42714">MKLKSFSVSKYFPSKIFPKLNRTLASSGLEKLSKPIFEVDNKSTAIFSISIKDELRNKLKNTFSKNLSHYTLREQHLLFSYQKTVSELPSDIIGLVRDFKNCPNMSPVMLLRNLPIDDDLPNTPCYGKYASNKMSFVSESCLTGFSQLLGEIYCHADELGGNLIHNVCPEKGLEVSNTGGGSEKQLNFHIENAYFRFRPDYLALFCLRNDHEKHALTTLIDARDMIKKLTDEDIEILRQPLFSMRTPESFEKEYGKILWSEPRPIISGPSSSPEIIMRPSFEMKTLSQNATRVLATINKKILDSNIPSHNIKLEPGDLVIINNRRAIHGRSRFTPRYDGQDRWLQRVYVTKDLWSARIDEQQDYRIIIKKE</sequence>